<dbReference type="Pfam" id="PF13876">
    <property type="entry name" value="Phage_gp49_66"/>
    <property type="match status" value="1"/>
</dbReference>
<keyword evidence="1" id="KW-0812">Transmembrane</keyword>
<reference evidence="2" key="1">
    <citation type="submission" date="2020-05" db="EMBL/GenBank/DDBJ databases">
        <authorList>
            <person name="Delgado-Blas J."/>
        </authorList>
    </citation>
    <scope>NUCLEOTIDE SEQUENCE</scope>
    <source>
        <strain evidence="2">BB1454</strain>
    </source>
</reference>
<evidence type="ECO:0000313" key="2">
    <source>
        <dbReference type="EMBL" id="CAB5675021.1"/>
    </source>
</evidence>
<keyword evidence="1" id="KW-0472">Membrane</keyword>
<evidence type="ECO:0000313" key="3">
    <source>
        <dbReference type="Proteomes" id="UP000834458"/>
    </source>
</evidence>
<organism evidence="2 3">
    <name type="scientific">Comamonas aquatica</name>
    <dbReference type="NCBI Taxonomy" id="225991"/>
    <lineage>
        <taxon>Bacteria</taxon>
        <taxon>Pseudomonadati</taxon>
        <taxon>Pseudomonadota</taxon>
        <taxon>Betaproteobacteria</taxon>
        <taxon>Burkholderiales</taxon>
        <taxon>Comamonadaceae</taxon>
        <taxon>Comamonas</taxon>
    </lineage>
</organism>
<comment type="caution">
    <text evidence="2">The sequence shown here is derived from an EMBL/GenBank/DDBJ whole genome shotgun (WGS) entry which is preliminary data.</text>
</comment>
<sequence length="278" mass="29683">MTFSFRTNPVSLVVGAIIWLVLLTISAMKLFAIPAGRELVLFVGALSVLLLITGAVALEFRLERLQQQIEPKTGTVSYAYGGDGAGAASKSSAREELTHSLAITLAPYLAIQMTDTKFGAYIRGAVDEILGVGAGRTADALDVAKAGMAVHSQLAASAYNLMKASGFDPGEKADQLAEAEIVGKGLTAPRVTAEQIQVLMDKLTWRFEQPDGTTSTFAHAFLDRFYLATGHSACVSPENFDAAMGMKYARDQAEGKARDKLWELEGYALSQRLKATAA</sequence>
<gene>
    <name evidence="2" type="ORF">GHA_01075</name>
</gene>
<protein>
    <submittedName>
        <fullName evidence="2">Uncharacterized protein</fullName>
    </submittedName>
</protein>
<dbReference type="AlphaFoldDB" id="A0AA35D6D2"/>
<dbReference type="EMBL" id="CAHPSC010000011">
    <property type="protein sequence ID" value="CAB5675021.1"/>
    <property type="molecule type" value="Genomic_DNA"/>
</dbReference>
<accession>A0AA35D6D2</accession>
<dbReference type="InterPro" id="IPR025915">
    <property type="entry name" value="Phage_gp49_66"/>
</dbReference>
<proteinExistence type="predicted"/>
<feature type="transmembrane region" description="Helical" evidence="1">
    <location>
        <begin position="12"/>
        <end position="33"/>
    </location>
</feature>
<feature type="transmembrane region" description="Helical" evidence="1">
    <location>
        <begin position="39"/>
        <end position="58"/>
    </location>
</feature>
<keyword evidence="1" id="KW-1133">Transmembrane helix</keyword>
<dbReference type="Proteomes" id="UP000834458">
    <property type="component" value="Unassembled WGS sequence"/>
</dbReference>
<evidence type="ECO:0000256" key="1">
    <source>
        <dbReference type="SAM" id="Phobius"/>
    </source>
</evidence>
<dbReference type="RefSeq" id="WP_234686371.1">
    <property type="nucleotide sequence ID" value="NZ_CAHPSC010000011.1"/>
</dbReference>
<name>A0AA35D6D2_9BURK</name>